<dbReference type="PANTHER" id="PTHR31286:SF153">
    <property type="entry name" value="DUF4283 DOMAIN PROTEIN"/>
    <property type="match status" value="1"/>
</dbReference>
<dbReference type="AlphaFoldDB" id="A0AAW2XZ90"/>
<name>A0AAW2XZ90_9LAMI</name>
<protein>
    <recommendedName>
        <fullName evidence="1">Zinc knuckle CX2CX4HX4C domain-containing protein</fullName>
    </recommendedName>
</protein>
<comment type="caution">
    <text evidence="2">The sequence shown here is derived from an EMBL/GenBank/DDBJ whole genome shotgun (WGS) entry which is preliminary data.</text>
</comment>
<dbReference type="Pfam" id="PF14392">
    <property type="entry name" value="zf-CCHC_4"/>
    <property type="match status" value="1"/>
</dbReference>
<gene>
    <name evidence="2" type="ORF">Slati_0434300</name>
</gene>
<organism evidence="2">
    <name type="scientific">Sesamum latifolium</name>
    <dbReference type="NCBI Taxonomy" id="2727402"/>
    <lineage>
        <taxon>Eukaryota</taxon>
        <taxon>Viridiplantae</taxon>
        <taxon>Streptophyta</taxon>
        <taxon>Embryophyta</taxon>
        <taxon>Tracheophyta</taxon>
        <taxon>Spermatophyta</taxon>
        <taxon>Magnoliopsida</taxon>
        <taxon>eudicotyledons</taxon>
        <taxon>Gunneridae</taxon>
        <taxon>Pentapetalae</taxon>
        <taxon>asterids</taxon>
        <taxon>lamiids</taxon>
        <taxon>Lamiales</taxon>
        <taxon>Pedaliaceae</taxon>
        <taxon>Sesamum</taxon>
    </lineage>
</organism>
<dbReference type="PANTHER" id="PTHR31286">
    <property type="entry name" value="GLYCINE-RICH CELL WALL STRUCTURAL PROTEIN 1.8-LIKE"/>
    <property type="match status" value="1"/>
</dbReference>
<dbReference type="EMBL" id="JACGWN010000002">
    <property type="protein sequence ID" value="KAL0458071.1"/>
    <property type="molecule type" value="Genomic_DNA"/>
</dbReference>
<accession>A0AAW2XZ90</accession>
<proteinExistence type="predicted"/>
<feature type="domain" description="Zinc knuckle CX2CX4HX4C" evidence="1">
    <location>
        <begin position="125"/>
        <end position="153"/>
    </location>
</feature>
<dbReference type="InterPro" id="IPR040256">
    <property type="entry name" value="At4g02000-like"/>
</dbReference>
<evidence type="ECO:0000259" key="1">
    <source>
        <dbReference type="Pfam" id="PF14392"/>
    </source>
</evidence>
<reference evidence="2" key="1">
    <citation type="submission" date="2020-06" db="EMBL/GenBank/DDBJ databases">
        <authorList>
            <person name="Li T."/>
            <person name="Hu X."/>
            <person name="Zhang T."/>
            <person name="Song X."/>
            <person name="Zhang H."/>
            <person name="Dai N."/>
            <person name="Sheng W."/>
            <person name="Hou X."/>
            <person name="Wei L."/>
        </authorList>
    </citation>
    <scope>NUCLEOTIDE SEQUENCE</scope>
    <source>
        <strain evidence="2">KEN1</strain>
        <tissue evidence="2">Leaf</tissue>
    </source>
</reference>
<sequence>MEFKQLSEGSILLHFFHVIDKKRAVEGCPWSFDRNILILNEIRCEENSMNVDLNWCNFYVHIHALPLNRMNLVIETHIGNKLGIFRDMEIDDTRRNWGGAPHSESAWLQREQSAETSIKNLDHYGDEITVFFKYERLPNFCYFCGRLGHIAKYWEARFAEEFVDPGDKTPYGSWLHAPLPPRSNMTISSSTNSSALPKPKIRMLLRGGAAIFGGFNLHEGEGSQVYGTNDESPPIQVDYMKKAGDKQRIGQDDDCIPPMNQEFISEVEESLLPNQDIGNEDCRQINFVDKGHSGIKGGKRAIHQQNIRDTCQTQMLLDTELLNVPLQFTTMSTNGRRGRARRGRPKRQMARKRRRFVAVWRKDVDVWIQSFSVHRIDATVKMDEQTKRWSFTGFYGHLDIRKRRETWNLLWHLSHQSTRPWLCVGTLTKSCTIMRKKGETKERNGKLRSSGNAYQTLSFTI</sequence>
<evidence type="ECO:0000313" key="2">
    <source>
        <dbReference type="EMBL" id="KAL0458071.1"/>
    </source>
</evidence>
<dbReference type="InterPro" id="IPR025836">
    <property type="entry name" value="Zn_knuckle_CX2CX4HX4C"/>
</dbReference>
<reference evidence="2" key="2">
    <citation type="journal article" date="2024" name="Plant">
        <title>Genomic evolution and insights into agronomic trait innovations of Sesamum species.</title>
        <authorList>
            <person name="Miao H."/>
            <person name="Wang L."/>
            <person name="Qu L."/>
            <person name="Liu H."/>
            <person name="Sun Y."/>
            <person name="Le M."/>
            <person name="Wang Q."/>
            <person name="Wei S."/>
            <person name="Zheng Y."/>
            <person name="Lin W."/>
            <person name="Duan Y."/>
            <person name="Cao H."/>
            <person name="Xiong S."/>
            <person name="Wang X."/>
            <person name="Wei L."/>
            <person name="Li C."/>
            <person name="Ma Q."/>
            <person name="Ju M."/>
            <person name="Zhao R."/>
            <person name="Li G."/>
            <person name="Mu C."/>
            <person name="Tian Q."/>
            <person name="Mei H."/>
            <person name="Zhang T."/>
            <person name="Gao T."/>
            <person name="Zhang H."/>
        </authorList>
    </citation>
    <scope>NUCLEOTIDE SEQUENCE</scope>
    <source>
        <strain evidence="2">KEN1</strain>
    </source>
</reference>